<feature type="compositionally biased region" description="Polar residues" evidence="2">
    <location>
        <begin position="58"/>
        <end position="81"/>
    </location>
</feature>
<dbReference type="InterPro" id="IPR050797">
    <property type="entry name" value="Carb_Metab_Trans_Reg"/>
</dbReference>
<name>A0AAD2Q492_9AGAR</name>
<dbReference type="InterPro" id="IPR001138">
    <property type="entry name" value="Zn2Cys6_DnaBD"/>
</dbReference>
<keyword evidence="1" id="KW-0539">Nucleus</keyword>
<dbReference type="InterPro" id="IPR036864">
    <property type="entry name" value="Zn2-C6_fun-type_DNA-bd_sf"/>
</dbReference>
<dbReference type="PANTHER" id="PTHR31668">
    <property type="entry name" value="GLUCOSE TRANSPORT TRANSCRIPTION REGULATOR RGT1-RELATED-RELATED"/>
    <property type="match status" value="1"/>
</dbReference>
<dbReference type="SMART" id="SM00066">
    <property type="entry name" value="GAL4"/>
    <property type="match status" value="1"/>
</dbReference>
<accession>A0AAD2Q492</accession>
<evidence type="ECO:0000259" key="3">
    <source>
        <dbReference type="PROSITE" id="PS50048"/>
    </source>
</evidence>
<evidence type="ECO:0000256" key="2">
    <source>
        <dbReference type="SAM" id="MobiDB-lite"/>
    </source>
</evidence>
<feature type="domain" description="Zn(2)-C6 fungal-type" evidence="3">
    <location>
        <begin position="15"/>
        <end position="51"/>
    </location>
</feature>
<keyword evidence="5" id="KW-1185">Reference proteome</keyword>
<dbReference type="PROSITE" id="PS00463">
    <property type="entry name" value="ZN2_CY6_FUNGAL_1"/>
    <property type="match status" value="1"/>
</dbReference>
<gene>
    <name evidence="4" type="ORF">MYCIT1_LOCUS21816</name>
</gene>
<dbReference type="EMBL" id="CAVNYO010000403">
    <property type="protein sequence ID" value="CAK5274568.1"/>
    <property type="molecule type" value="Genomic_DNA"/>
</dbReference>
<dbReference type="GO" id="GO:0008270">
    <property type="term" value="F:zinc ion binding"/>
    <property type="evidence" value="ECO:0007669"/>
    <property type="project" value="InterPro"/>
</dbReference>
<dbReference type="Gene3D" id="4.10.240.10">
    <property type="entry name" value="Zn(2)-C6 fungal-type DNA-binding domain"/>
    <property type="match status" value="1"/>
</dbReference>
<dbReference type="GO" id="GO:0000981">
    <property type="term" value="F:DNA-binding transcription factor activity, RNA polymerase II-specific"/>
    <property type="evidence" value="ECO:0007669"/>
    <property type="project" value="InterPro"/>
</dbReference>
<dbReference type="PROSITE" id="PS50048">
    <property type="entry name" value="ZN2_CY6_FUNGAL_2"/>
    <property type="match status" value="1"/>
</dbReference>
<feature type="compositionally biased region" description="Polar residues" evidence="2">
    <location>
        <begin position="102"/>
        <end position="119"/>
    </location>
</feature>
<protein>
    <recommendedName>
        <fullName evidence="3">Zn(2)-C6 fungal-type domain-containing protein</fullName>
    </recommendedName>
</protein>
<dbReference type="Proteomes" id="UP001295794">
    <property type="component" value="Unassembled WGS sequence"/>
</dbReference>
<comment type="caution">
    <text evidence="4">The sequence shown here is derived from an EMBL/GenBank/DDBJ whole genome shotgun (WGS) entry which is preliminary data.</text>
</comment>
<dbReference type="AlphaFoldDB" id="A0AAD2Q492"/>
<dbReference type="CDD" id="cd00067">
    <property type="entry name" value="GAL4"/>
    <property type="match status" value="1"/>
</dbReference>
<reference evidence="4" key="1">
    <citation type="submission" date="2023-11" db="EMBL/GenBank/DDBJ databases">
        <authorList>
            <person name="De Vega J J."/>
            <person name="De Vega J J."/>
        </authorList>
    </citation>
    <scope>NUCLEOTIDE SEQUENCE</scope>
</reference>
<evidence type="ECO:0000313" key="5">
    <source>
        <dbReference type="Proteomes" id="UP001295794"/>
    </source>
</evidence>
<feature type="region of interest" description="Disordered" evidence="2">
    <location>
        <begin position="177"/>
        <end position="198"/>
    </location>
</feature>
<evidence type="ECO:0000313" key="4">
    <source>
        <dbReference type="EMBL" id="CAK5274568.1"/>
    </source>
</evidence>
<dbReference type="Pfam" id="PF00172">
    <property type="entry name" value="Zn_clus"/>
    <property type="match status" value="1"/>
</dbReference>
<feature type="region of interest" description="Disordered" evidence="2">
    <location>
        <begin position="58"/>
        <end position="123"/>
    </location>
</feature>
<proteinExistence type="predicted"/>
<dbReference type="SUPFAM" id="SSF57701">
    <property type="entry name" value="Zn2/Cys6 DNA-binding domain"/>
    <property type="match status" value="1"/>
</dbReference>
<sequence length="198" mass="20859">MTTAYLDTSSSSLMACTNCRERKTKCIPPANLQTTNSPCERCVRKGLRCQYVRSAARSSPYNPSATLPSSSPSRNTGTSALPNTGPPPTGHPRPRYADGQYPNLSLGSGAGQPQAQSYPMPTAYAGHAPHFQATQYSMAGGYYNSNTQAAGPAQLVPMPFFAGPDARYGYAAGQEEWNAHSNPPGNGPGPGYPGGYGY</sequence>
<evidence type="ECO:0000256" key="1">
    <source>
        <dbReference type="ARBA" id="ARBA00023242"/>
    </source>
</evidence>
<organism evidence="4 5">
    <name type="scientific">Mycena citricolor</name>
    <dbReference type="NCBI Taxonomy" id="2018698"/>
    <lineage>
        <taxon>Eukaryota</taxon>
        <taxon>Fungi</taxon>
        <taxon>Dikarya</taxon>
        <taxon>Basidiomycota</taxon>
        <taxon>Agaricomycotina</taxon>
        <taxon>Agaricomycetes</taxon>
        <taxon>Agaricomycetidae</taxon>
        <taxon>Agaricales</taxon>
        <taxon>Marasmiineae</taxon>
        <taxon>Mycenaceae</taxon>
        <taxon>Mycena</taxon>
    </lineage>
</organism>